<dbReference type="EMBL" id="BMUL01000001">
    <property type="protein sequence ID" value="GHA63759.1"/>
    <property type="molecule type" value="Genomic_DNA"/>
</dbReference>
<protein>
    <recommendedName>
        <fullName evidence="4">DNA-binding protein</fullName>
    </recommendedName>
</protein>
<accession>A0A918W3L9</accession>
<dbReference type="AlphaFoldDB" id="A0A918W3L9"/>
<organism evidence="2 3">
    <name type="scientific">Streptomyces termitum</name>
    <dbReference type="NCBI Taxonomy" id="67368"/>
    <lineage>
        <taxon>Bacteria</taxon>
        <taxon>Bacillati</taxon>
        <taxon>Actinomycetota</taxon>
        <taxon>Actinomycetes</taxon>
        <taxon>Kitasatosporales</taxon>
        <taxon>Streptomycetaceae</taxon>
        <taxon>Streptomyces</taxon>
    </lineage>
</organism>
<sequence>MDTQNITACPPSASPDSEKKRRTRPRRRSIRVHCRGMRFGGVIHDNVRHARDFLMVGNHLGRNVKLSPNAIGLSVHIQNVPEGGEISVQSLYERFRESGTSKATIAKGLRELEEHGYLSRIVVQDDEGQFATVTISHNYPARYRNPADRELPPLRRTPASPVTTEILALLQPTPPTSADLPPTGAEPPSRPPTGAEPPPCPPTGDDPPPTGAEPPSRPPTGGDLPACPPTGDEPPARPPVRPSSRPSARPAQPPMRPPAQPPVRPPVQPPVRPPVQPSTRPPAPAQPPAATVPPPRRPRPAPARPRALPPVPQPLFPARALLETAWTVVAGLRREDPRLLVSETDAEHLTSGVAAWLERDLTPEDVTRALAHDLPPDPLYRPAALIAHRLTHDLPPLPSFQPPTPPLHPLQNCDKCDRAHRAPQAGPCPACTP</sequence>
<gene>
    <name evidence="2" type="ORF">GCM10010305_01470</name>
</gene>
<evidence type="ECO:0000256" key="1">
    <source>
        <dbReference type="SAM" id="MobiDB-lite"/>
    </source>
</evidence>
<proteinExistence type="predicted"/>
<feature type="compositionally biased region" description="Pro residues" evidence="1">
    <location>
        <begin position="251"/>
        <end position="311"/>
    </location>
</feature>
<feature type="region of interest" description="Disordered" evidence="1">
    <location>
        <begin position="172"/>
        <end position="311"/>
    </location>
</feature>
<feature type="compositionally biased region" description="Pro residues" evidence="1">
    <location>
        <begin position="184"/>
        <end position="218"/>
    </location>
</feature>
<evidence type="ECO:0008006" key="4">
    <source>
        <dbReference type="Google" id="ProtNLM"/>
    </source>
</evidence>
<comment type="caution">
    <text evidence="2">The sequence shown here is derived from an EMBL/GenBank/DDBJ whole genome shotgun (WGS) entry which is preliminary data.</text>
</comment>
<reference evidence="2" key="2">
    <citation type="submission" date="2020-09" db="EMBL/GenBank/DDBJ databases">
        <authorList>
            <person name="Sun Q."/>
            <person name="Ohkuma M."/>
        </authorList>
    </citation>
    <scope>NUCLEOTIDE SEQUENCE</scope>
    <source>
        <strain evidence="2">JCM 4518</strain>
    </source>
</reference>
<reference evidence="2" key="1">
    <citation type="journal article" date="2014" name="Int. J. Syst. Evol. Microbiol.">
        <title>Complete genome sequence of Corynebacterium casei LMG S-19264T (=DSM 44701T), isolated from a smear-ripened cheese.</title>
        <authorList>
            <consortium name="US DOE Joint Genome Institute (JGI-PGF)"/>
            <person name="Walter F."/>
            <person name="Albersmeier A."/>
            <person name="Kalinowski J."/>
            <person name="Ruckert C."/>
        </authorList>
    </citation>
    <scope>NUCLEOTIDE SEQUENCE</scope>
    <source>
        <strain evidence="2">JCM 4518</strain>
    </source>
</reference>
<feature type="compositionally biased region" description="Pro residues" evidence="1">
    <location>
        <begin position="226"/>
        <end position="241"/>
    </location>
</feature>
<evidence type="ECO:0000313" key="3">
    <source>
        <dbReference type="Proteomes" id="UP000644020"/>
    </source>
</evidence>
<evidence type="ECO:0000313" key="2">
    <source>
        <dbReference type="EMBL" id="GHA63759.1"/>
    </source>
</evidence>
<feature type="region of interest" description="Disordered" evidence="1">
    <location>
        <begin position="1"/>
        <end position="27"/>
    </location>
</feature>
<name>A0A918W3L9_9ACTN</name>
<keyword evidence="3" id="KW-1185">Reference proteome</keyword>
<dbReference type="Proteomes" id="UP000644020">
    <property type="component" value="Unassembled WGS sequence"/>
</dbReference>